<dbReference type="NCBIfam" id="NF002677">
    <property type="entry name" value="PRK02406.1"/>
    <property type="match status" value="1"/>
</dbReference>
<evidence type="ECO:0000256" key="3">
    <source>
        <dbReference type="ARBA" id="ARBA00022457"/>
    </source>
</evidence>
<keyword evidence="9 15" id="KW-0227">DNA damage</keyword>
<comment type="caution">
    <text evidence="17">The sequence shown here is derived from an EMBL/GenBank/DDBJ whole genome shotgun (WGS) entry which is preliminary data.</text>
</comment>
<comment type="catalytic activity">
    <reaction evidence="14 15">
        <text>DNA(n) + a 2'-deoxyribonucleoside 5'-triphosphate = DNA(n+1) + diphosphate</text>
        <dbReference type="Rhea" id="RHEA:22508"/>
        <dbReference type="Rhea" id="RHEA-COMP:17339"/>
        <dbReference type="Rhea" id="RHEA-COMP:17340"/>
        <dbReference type="ChEBI" id="CHEBI:33019"/>
        <dbReference type="ChEBI" id="CHEBI:61560"/>
        <dbReference type="ChEBI" id="CHEBI:173112"/>
        <dbReference type="EC" id="2.7.7.7"/>
    </reaction>
</comment>
<sequence>METCIVHFDMDTFFVSVEQRADTSLKGKPVLIGGYSDRAVVASCSYEARQYGIRSGMSMKMALALCKDAIVRRGDMDLYSKVSDEITDILRESAPVTEKSSIDEFYLDISGMDRFLGAQKWAQELRKRIIKHTHLPMSSGLSVNKTVSKIATGKAKPNNEIMVSSGTERNFLAPLPVRKIPGVGEQTSEQLGLLGVKTIKQVQDLSVNQMEAVLQKNGRTIWEKANGIDDSPVVPYSEQKSMSREETFEQDTMDLVLLRKTILKMVGELAFDLRQLNRLASTVTVKIRYSNWDTESKQGKIVYSSIDDVIGTKALELFHKLYERRMMIRLIGVKLNGFVNGNYQIDLFGDTQTNLKLYQALDGIKKRYGADAITKAIIR</sequence>
<evidence type="ECO:0000256" key="11">
    <source>
        <dbReference type="ARBA" id="ARBA00022932"/>
    </source>
</evidence>
<dbReference type="Pfam" id="PF00817">
    <property type="entry name" value="IMS"/>
    <property type="match status" value="1"/>
</dbReference>
<evidence type="ECO:0000313" key="18">
    <source>
        <dbReference type="Proteomes" id="UP000812961"/>
    </source>
</evidence>
<dbReference type="InterPro" id="IPR053848">
    <property type="entry name" value="IMS_HHH_1"/>
</dbReference>
<keyword evidence="6 15" id="KW-0548">Nucleotidyltransferase</keyword>
<evidence type="ECO:0000256" key="5">
    <source>
        <dbReference type="ARBA" id="ARBA00022679"/>
    </source>
</evidence>
<dbReference type="EMBL" id="JAICCF010000001">
    <property type="protein sequence ID" value="MBW8683483.1"/>
    <property type="molecule type" value="Genomic_DNA"/>
</dbReference>
<dbReference type="InterPro" id="IPR022880">
    <property type="entry name" value="DNApol_IV"/>
</dbReference>
<evidence type="ECO:0000313" key="17">
    <source>
        <dbReference type="EMBL" id="MBW8683483.1"/>
    </source>
</evidence>
<keyword evidence="18" id="KW-1185">Reference proteome</keyword>
<keyword evidence="3 15" id="KW-0515">Mutator protein</keyword>
<keyword evidence="13 15" id="KW-0234">DNA repair</keyword>
<keyword evidence="7 15" id="KW-0235">DNA replication</keyword>
<name>A0ABS7G747_9BACT</name>
<dbReference type="Proteomes" id="UP000812961">
    <property type="component" value="Unassembled WGS sequence"/>
</dbReference>
<evidence type="ECO:0000256" key="6">
    <source>
        <dbReference type="ARBA" id="ARBA00022695"/>
    </source>
</evidence>
<accession>A0ABS7G747</accession>
<keyword evidence="11 15" id="KW-0239">DNA-directed DNA polymerase</keyword>
<dbReference type="InterPro" id="IPR043128">
    <property type="entry name" value="Rev_trsase/Diguanyl_cyclase"/>
</dbReference>
<organism evidence="17 18">
    <name type="scientific">Chitinophaga rhizophila</name>
    <dbReference type="NCBI Taxonomy" id="2866212"/>
    <lineage>
        <taxon>Bacteria</taxon>
        <taxon>Pseudomonadati</taxon>
        <taxon>Bacteroidota</taxon>
        <taxon>Chitinophagia</taxon>
        <taxon>Chitinophagales</taxon>
        <taxon>Chitinophagaceae</taxon>
        <taxon>Chitinophaga</taxon>
    </lineage>
</organism>
<evidence type="ECO:0000256" key="13">
    <source>
        <dbReference type="ARBA" id="ARBA00023204"/>
    </source>
</evidence>
<dbReference type="Gene3D" id="3.30.1490.100">
    <property type="entry name" value="DNA polymerase, Y-family, little finger domain"/>
    <property type="match status" value="1"/>
</dbReference>
<dbReference type="CDD" id="cd03586">
    <property type="entry name" value="PolY_Pol_IV_kappa"/>
    <property type="match status" value="1"/>
</dbReference>
<dbReference type="SUPFAM" id="SSF100879">
    <property type="entry name" value="Lesion bypass DNA polymerase (Y-family), little finger domain"/>
    <property type="match status" value="1"/>
</dbReference>
<dbReference type="InterPro" id="IPR017961">
    <property type="entry name" value="DNA_pol_Y-fam_little_finger"/>
</dbReference>
<feature type="site" description="Substrate discrimination" evidence="15">
    <location>
        <position position="14"/>
    </location>
</feature>
<dbReference type="PANTHER" id="PTHR11076">
    <property type="entry name" value="DNA REPAIR POLYMERASE UMUC / TRANSFERASE FAMILY MEMBER"/>
    <property type="match status" value="1"/>
</dbReference>
<comment type="subunit">
    <text evidence="15">Monomer.</text>
</comment>
<evidence type="ECO:0000259" key="16">
    <source>
        <dbReference type="PROSITE" id="PS50173"/>
    </source>
</evidence>
<feature type="binding site" evidence="15">
    <location>
        <position position="9"/>
    </location>
    <ligand>
        <name>Mg(2+)</name>
        <dbReference type="ChEBI" id="CHEBI:18420"/>
    </ligand>
</feature>
<feature type="active site" evidence="15">
    <location>
        <position position="104"/>
    </location>
</feature>
<keyword evidence="12 15" id="KW-0238">DNA-binding</keyword>
<dbReference type="PROSITE" id="PS50173">
    <property type="entry name" value="UMUC"/>
    <property type="match status" value="1"/>
</dbReference>
<evidence type="ECO:0000256" key="7">
    <source>
        <dbReference type="ARBA" id="ARBA00022705"/>
    </source>
</evidence>
<dbReference type="RefSeq" id="WP_220248703.1">
    <property type="nucleotide sequence ID" value="NZ_JAICCF010000001.1"/>
</dbReference>
<evidence type="ECO:0000256" key="2">
    <source>
        <dbReference type="ARBA" id="ARBA00010945"/>
    </source>
</evidence>
<dbReference type="SUPFAM" id="SSF56672">
    <property type="entry name" value="DNA/RNA polymerases"/>
    <property type="match status" value="1"/>
</dbReference>
<evidence type="ECO:0000256" key="14">
    <source>
        <dbReference type="ARBA" id="ARBA00049244"/>
    </source>
</evidence>
<evidence type="ECO:0000256" key="9">
    <source>
        <dbReference type="ARBA" id="ARBA00022763"/>
    </source>
</evidence>
<dbReference type="Gene3D" id="1.10.150.20">
    <property type="entry name" value="5' to 3' exonuclease, C-terminal subdomain"/>
    <property type="match status" value="1"/>
</dbReference>
<evidence type="ECO:0000256" key="15">
    <source>
        <dbReference type="HAMAP-Rule" id="MF_01113"/>
    </source>
</evidence>
<keyword evidence="8 15" id="KW-0479">Metal-binding</keyword>
<comment type="similarity">
    <text evidence="2 15">Belongs to the DNA polymerase type-Y family.</text>
</comment>
<dbReference type="Gene3D" id="3.30.70.270">
    <property type="match status" value="1"/>
</dbReference>
<keyword evidence="4 15" id="KW-0963">Cytoplasm</keyword>
<dbReference type="Gene3D" id="3.40.1170.60">
    <property type="match status" value="1"/>
</dbReference>
<dbReference type="Pfam" id="PF11799">
    <property type="entry name" value="IMS_C"/>
    <property type="match status" value="1"/>
</dbReference>
<evidence type="ECO:0000256" key="1">
    <source>
        <dbReference type="ARBA" id="ARBA00004496"/>
    </source>
</evidence>
<comment type="function">
    <text evidence="15">Poorly processive, error-prone DNA polymerase involved in untargeted mutagenesis. Copies undamaged DNA at stalled replication forks, which arise in vivo from mismatched or misaligned primer ends. These misaligned primers can be extended by PolIV. Exhibits no 3'-5' exonuclease (proofreading) activity. May be involved in translesional synthesis, in conjunction with the beta clamp from PolIII.</text>
</comment>
<dbReference type="InterPro" id="IPR050116">
    <property type="entry name" value="DNA_polymerase-Y"/>
</dbReference>
<comment type="cofactor">
    <cofactor evidence="15">
        <name>Mg(2+)</name>
        <dbReference type="ChEBI" id="CHEBI:18420"/>
    </cofactor>
    <text evidence="15">Binds 2 magnesium ions per subunit.</text>
</comment>
<reference evidence="17 18" key="1">
    <citation type="submission" date="2021-08" db="EMBL/GenBank/DDBJ databases">
        <title>The genome sequence of Chitinophaga sp. B61.</title>
        <authorList>
            <person name="Zhang X."/>
        </authorList>
    </citation>
    <scope>NUCLEOTIDE SEQUENCE [LARGE SCALE GENOMIC DNA]</scope>
    <source>
        <strain evidence="17 18">B61</strain>
    </source>
</reference>
<proteinExistence type="inferred from homology"/>
<evidence type="ECO:0000256" key="8">
    <source>
        <dbReference type="ARBA" id="ARBA00022723"/>
    </source>
</evidence>
<dbReference type="InterPro" id="IPR001126">
    <property type="entry name" value="UmuC"/>
</dbReference>
<evidence type="ECO:0000256" key="4">
    <source>
        <dbReference type="ARBA" id="ARBA00022490"/>
    </source>
</evidence>
<dbReference type="InterPro" id="IPR043502">
    <property type="entry name" value="DNA/RNA_pol_sf"/>
</dbReference>
<evidence type="ECO:0000256" key="10">
    <source>
        <dbReference type="ARBA" id="ARBA00022842"/>
    </source>
</evidence>
<dbReference type="InterPro" id="IPR036775">
    <property type="entry name" value="DNA_pol_Y-fam_lit_finger_sf"/>
</dbReference>
<keyword evidence="5 15" id="KW-0808">Transferase</keyword>
<dbReference type="GO" id="GO:0003887">
    <property type="term" value="F:DNA-directed DNA polymerase activity"/>
    <property type="evidence" value="ECO:0007669"/>
    <property type="project" value="UniProtKB-EC"/>
</dbReference>
<dbReference type="PANTHER" id="PTHR11076:SF33">
    <property type="entry name" value="DNA POLYMERASE KAPPA"/>
    <property type="match status" value="1"/>
</dbReference>
<dbReference type="HAMAP" id="MF_01113">
    <property type="entry name" value="DNApol_IV"/>
    <property type="match status" value="1"/>
</dbReference>
<dbReference type="Pfam" id="PF21999">
    <property type="entry name" value="IMS_HHH_1"/>
    <property type="match status" value="1"/>
</dbReference>
<feature type="binding site" evidence="15">
    <location>
        <position position="103"/>
    </location>
    <ligand>
        <name>Mg(2+)</name>
        <dbReference type="ChEBI" id="CHEBI:18420"/>
    </ligand>
</feature>
<comment type="subcellular location">
    <subcellularLocation>
        <location evidence="1 15">Cytoplasm</location>
    </subcellularLocation>
</comment>
<dbReference type="EC" id="2.7.7.7" evidence="15"/>
<gene>
    <name evidence="15 17" type="primary">dinB</name>
    <name evidence="17" type="ORF">K1Y79_03975</name>
</gene>
<protein>
    <recommendedName>
        <fullName evidence="15">DNA polymerase IV</fullName>
        <shortName evidence="15">Pol IV</shortName>
        <ecNumber evidence="15">2.7.7.7</ecNumber>
    </recommendedName>
</protein>
<keyword evidence="10 15" id="KW-0460">Magnesium</keyword>
<feature type="domain" description="UmuC" evidence="16">
    <location>
        <begin position="5"/>
        <end position="184"/>
    </location>
</feature>
<evidence type="ECO:0000256" key="12">
    <source>
        <dbReference type="ARBA" id="ARBA00023125"/>
    </source>
</evidence>